<evidence type="ECO:0000313" key="3">
    <source>
        <dbReference type="Proteomes" id="UP000050761"/>
    </source>
</evidence>
<name>A0A183FL09_HELPZ</name>
<protein>
    <submittedName>
        <fullName evidence="4">Myosin_tail_1 domain-containing protein</fullName>
    </submittedName>
</protein>
<proteinExistence type="predicted"/>
<sequence length="220" mass="25744">MARSIPARYFEAEFAVSYKRRLIREFGHEESDGSNLARLLSILLEESQSQGINIQGSLHRILTEIDSILKEDVEQQLRVASEQSDRRVGDLALRFEQTIRQREGAHLREVTELSGRIEYLQDELRASREMREDLEEQLEVANLELIERSQDMGSIKAEIEDLRREVKELRAYKAKHKLESERDELQAEFDKSLQKLRQSNQRRHQAIVAELDEAEDELLT</sequence>
<dbReference type="AlphaFoldDB" id="A0A183FL09"/>
<evidence type="ECO:0000256" key="1">
    <source>
        <dbReference type="SAM" id="Coils"/>
    </source>
</evidence>
<accession>A0A3P7YAW8</accession>
<organism evidence="3 4">
    <name type="scientific">Heligmosomoides polygyrus</name>
    <name type="common">Parasitic roundworm</name>
    <dbReference type="NCBI Taxonomy" id="6339"/>
    <lineage>
        <taxon>Eukaryota</taxon>
        <taxon>Metazoa</taxon>
        <taxon>Ecdysozoa</taxon>
        <taxon>Nematoda</taxon>
        <taxon>Chromadorea</taxon>
        <taxon>Rhabditida</taxon>
        <taxon>Rhabditina</taxon>
        <taxon>Rhabditomorpha</taxon>
        <taxon>Strongyloidea</taxon>
        <taxon>Heligmosomidae</taxon>
        <taxon>Heligmosomoides</taxon>
    </lineage>
</organism>
<dbReference type="EMBL" id="UZAH01025997">
    <property type="protein sequence ID" value="VDO73989.1"/>
    <property type="molecule type" value="Genomic_DNA"/>
</dbReference>
<feature type="coiled-coil region" evidence="1">
    <location>
        <begin position="117"/>
        <end position="217"/>
    </location>
</feature>
<dbReference type="Proteomes" id="UP000050761">
    <property type="component" value="Unassembled WGS sequence"/>
</dbReference>
<accession>A0A183FL09</accession>
<evidence type="ECO:0000313" key="4">
    <source>
        <dbReference type="WBParaSite" id="HPBE_0000788501-mRNA-1"/>
    </source>
</evidence>
<reference evidence="4" key="2">
    <citation type="submission" date="2019-09" db="UniProtKB">
        <authorList>
            <consortium name="WormBaseParasite"/>
        </authorList>
    </citation>
    <scope>IDENTIFICATION</scope>
</reference>
<keyword evidence="3" id="KW-1185">Reference proteome</keyword>
<gene>
    <name evidence="2" type="ORF">HPBE_LOCUS7886</name>
</gene>
<reference evidence="2 3" key="1">
    <citation type="submission" date="2018-11" db="EMBL/GenBank/DDBJ databases">
        <authorList>
            <consortium name="Pathogen Informatics"/>
        </authorList>
    </citation>
    <scope>NUCLEOTIDE SEQUENCE [LARGE SCALE GENOMIC DNA]</scope>
</reference>
<dbReference type="OrthoDB" id="5870770at2759"/>
<keyword evidence="1" id="KW-0175">Coiled coil</keyword>
<evidence type="ECO:0000313" key="2">
    <source>
        <dbReference type="EMBL" id="VDO73989.1"/>
    </source>
</evidence>
<dbReference type="WBParaSite" id="HPBE_0000788501-mRNA-1">
    <property type="protein sequence ID" value="HPBE_0000788501-mRNA-1"/>
    <property type="gene ID" value="HPBE_0000788501"/>
</dbReference>